<evidence type="ECO:0000313" key="3">
    <source>
        <dbReference type="Proteomes" id="UP001190466"/>
    </source>
</evidence>
<dbReference type="CDD" id="cd06223">
    <property type="entry name" value="PRTases_typeI"/>
    <property type="match status" value="1"/>
</dbReference>
<organism evidence="2 3">
    <name type="scientific">[Mycobacterium] wendilense</name>
    <dbReference type="NCBI Taxonomy" id="3064284"/>
    <lineage>
        <taxon>Bacteria</taxon>
        <taxon>Bacillati</taxon>
        <taxon>Actinomycetota</taxon>
        <taxon>Actinomycetes</taxon>
        <taxon>Mycobacteriales</taxon>
        <taxon>Mycobacteriaceae</taxon>
        <taxon>Mycolicibacter</taxon>
    </lineage>
</organism>
<name>A0ABM9MD22_9MYCO</name>
<dbReference type="Gene3D" id="3.40.50.2020">
    <property type="match status" value="1"/>
</dbReference>
<keyword evidence="2" id="KW-0328">Glycosyltransferase</keyword>
<dbReference type="Pfam" id="PF00156">
    <property type="entry name" value="Pribosyltran"/>
    <property type="match status" value="1"/>
</dbReference>
<keyword evidence="2" id="KW-0808">Transferase</keyword>
<evidence type="ECO:0000313" key="2">
    <source>
        <dbReference type="EMBL" id="CAJ1582260.1"/>
    </source>
</evidence>
<accession>A0ABM9MD22</accession>
<dbReference type="Gene3D" id="3.30.1310.20">
    <property type="entry name" value="PRTase-like"/>
    <property type="match status" value="1"/>
</dbReference>
<dbReference type="SUPFAM" id="SSF53271">
    <property type="entry name" value="PRTase-like"/>
    <property type="match status" value="1"/>
</dbReference>
<reference evidence="2 3" key="1">
    <citation type="submission" date="2023-08" db="EMBL/GenBank/DDBJ databases">
        <authorList>
            <person name="Folkvardsen B D."/>
            <person name="Norman A."/>
        </authorList>
    </citation>
    <scope>NUCLEOTIDE SEQUENCE [LARGE SCALE GENOMIC DNA]</scope>
    <source>
        <strain evidence="2 3">Mu0050</strain>
    </source>
</reference>
<sequence>MSASPTHRTRYRDRVEAGRAVLAALLRADADLREADVLVVGLARGGVPVAAEVAGGLGAGLDVAVVRKLGAPGREELALGAITRDRMVLNDALVRSLGISRDTLDAVVETERRELLRREEAYRAGRPPVPMRGRVVILVDDGIATGATMRAVALDARERGAARTIIAVPTAPASAPREFADVADEFVCPHLPDSFVAVGLSYEEFDQTSDEQVRTLLR</sequence>
<dbReference type="GO" id="GO:0016757">
    <property type="term" value="F:glycosyltransferase activity"/>
    <property type="evidence" value="ECO:0007669"/>
    <property type="project" value="UniProtKB-KW"/>
</dbReference>
<evidence type="ECO:0000259" key="1">
    <source>
        <dbReference type="Pfam" id="PF00156"/>
    </source>
</evidence>
<protein>
    <submittedName>
        <fullName evidence="2">Phosphoribosyltransferase family protein</fullName>
    </submittedName>
</protein>
<dbReference type="Proteomes" id="UP001190466">
    <property type="component" value="Chromosome"/>
</dbReference>
<dbReference type="InterPro" id="IPR029057">
    <property type="entry name" value="PRTase-like"/>
</dbReference>
<dbReference type="InterPro" id="IPR000836">
    <property type="entry name" value="PRTase_dom"/>
</dbReference>
<dbReference type="RefSeq" id="WP_316516362.1">
    <property type="nucleotide sequence ID" value="NZ_OY726395.1"/>
</dbReference>
<keyword evidence="3" id="KW-1185">Reference proteome</keyword>
<gene>
    <name evidence="2" type="ORF">MU0050_001991</name>
</gene>
<feature type="domain" description="Phosphoribosyltransferase" evidence="1">
    <location>
        <begin position="28"/>
        <end position="177"/>
    </location>
</feature>
<dbReference type="EMBL" id="OY726395">
    <property type="protein sequence ID" value="CAJ1582260.1"/>
    <property type="molecule type" value="Genomic_DNA"/>
</dbReference>
<proteinExistence type="predicted"/>